<dbReference type="InterPro" id="IPR020590">
    <property type="entry name" value="Guanylate_kinase_CS"/>
</dbReference>
<evidence type="ECO:0000256" key="5">
    <source>
        <dbReference type="ARBA" id="ARBA00022679"/>
    </source>
</evidence>
<evidence type="ECO:0000256" key="6">
    <source>
        <dbReference type="ARBA" id="ARBA00022741"/>
    </source>
</evidence>
<keyword evidence="5 11" id="KW-0808">Transferase</keyword>
<evidence type="ECO:0000256" key="7">
    <source>
        <dbReference type="ARBA" id="ARBA00022777"/>
    </source>
</evidence>
<protein>
    <recommendedName>
        <fullName evidence="4 11">Guanylate kinase</fullName>
        <ecNumber evidence="3 11">2.7.4.8</ecNumber>
    </recommendedName>
    <alternativeName>
        <fullName evidence="9 11">GMP kinase</fullName>
    </alternativeName>
</protein>
<dbReference type="HAMAP" id="MF_00328">
    <property type="entry name" value="Guanylate_kinase"/>
    <property type="match status" value="1"/>
</dbReference>
<dbReference type="InterPro" id="IPR027417">
    <property type="entry name" value="P-loop_NTPase"/>
</dbReference>
<comment type="function">
    <text evidence="1 11">Essential for recycling GMP and indirectly, cGMP.</text>
</comment>
<dbReference type="NCBIfam" id="TIGR03263">
    <property type="entry name" value="guanyl_kin"/>
    <property type="match status" value="1"/>
</dbReference>
<organism evidence="13 14">
    <name type="scientific">Atopobium minutum</name>
    <dbReference type="NCBI Taxonomy" id="1381"/>
    <lineage>
        <taxon>Bacteria</taxon>
        <taxon>Bacillati</taxon>
        <taxon>Actinomycetota</taxon>
        <taxon>Coriobacteriia</taxon>
        <taxon>Coriobacteriales</taxon>
        <taxon>Atopobiaceae</taxon>
        <taxon>Atopobium</taxon>
    </lineage>
</organism>
<sequence length="188" mass="20730">MSANPKLFVVSGPSGAGKGTLLAKLRAERQDLGLTVSATTRSPRDGEKDGISYHFLSEAQFNAGIAAGEFLEWAQVHGHKYGTPKSEVDTRLASGQSVILEIDVQGALIVKQRYPKAVLIFIEPPSLDVLEKRLRDRKTEDEASIRLRMTNAAKELTLASHYDVRIVNDELDVAVKELDATIKHYEMI</sequence>
<comment type="similarity">
    <text evidence="2 11">Belongs to the guanylate kinase family.</text>
</comment>
<dbReference type="SUPFAM" id="SSF52540">
    <property type="entry name" value="P-loop containing nucleoside triphosphate hydrolases"/>
    <property type="match status" value="1"/>
</dbReference>
<evidence type="ECO:0000259" key="12">
    <source>
        <dbReference type="PROSITE" id="PS50052"/>
    </source>
</evidence>
<accession>A0AB38A4Q6</accession>
<comment type="subcellular location">
    <subcellularLocation>
        <location evidence="11">Cytoplasm</location>
    </subcellularLocation>
</comment>
<dbReference type="GO" id="GO:0005829">
    <property type="term" value="C:cytosol"/>
    <property type="evidence" value="ECO:0007669"/>
    <property type="project" value="TreeGrafter"/>
</dbReference>
<comment type="catalytic activity">
    <reaction evidence="10 11">
        <text>GMP + ATP = GDP + ADP</text>
        <dbReference type="Rhea" id="RHEA:20780"/>
        <dbReference type="ChEBI" id="CHEBI:30616"/>
        <dbReference type="ChEBI" id="CHEBI:58115"/>
        <dbReference type="ChEBI" id="CHEBI:58189"/>
        <dbReference type="ChEBI" id="CHEBI:456216"/>
        <dbReference type="EC" id="2.7.4.8"/>
    </reaction>
</comment>
<name>A0AB38A4Q6_9ACTN</name>
<dbReference type="PANTHER" id="PTHR23117:SF13">
    <property type="entry name" value="GUANYLATE KINASE"/>
    <property type="match status" value="1"/>
</dbReference>
<keyword evidence="7 11" id="KW-0418">Kinase</keyword>
<dbReference type="GO" id="GO:0005524">
    <property type="term" value="F:ATP binding"/>
    <property type="evidence" value="ECO:0007669"/>
    <property type="project" value="UniProtKB-UniRule"/>
</dbReference>
<gene>
    <name evidence="11" type="primary">gmk</name>
    <name evidence="13" type="ORF">SAMN04489746_0186</name>
</gene>
<dbReference type="InterPro" id="IPR017665">
    <property type="entry name" value="Guanylate_kinase"/>
</dbReference>
<dbReference type="RefSeq" id="WP_002563581.1">
    <property type="nucleotide sequence ID" value="NZ_CALJSN010000005.1"/>
</dbReference>
<dbReference type="InterPro" id="IPR008145">
    <property type="entry name" value="GK/Ca_channel_bsu"/>
</dbReference>
<dbReference type="EC" id="2.7.4.8" evidence="3 11"/>
<dbReference type="AlphaFoldDB" id="A0AB38A4Q6"/>
<dbReference type="CDD" id="cd00071">
    <property type="entry name" value="GMPK"/>
    <property type="match status" value="1"/>
</dbReference>
<keyword evidence="6 11" id="KW-0547">Nucleotide-binding</keyword>
<dbReference type="PROSITE" id="PS50052">
    <property type="entry name" value="GUANYLATE_KINASE_2"/>
    <property type="match status" value="1"/>
</dbReference>
<evidence type="ECO:0000313" key="14">
    <source>
        <dbReference type="Proteomes" id="UP000183687"/>
    </source>
</evidence>
<dbReference type="Gene3D" id="3.30.63.10">
    <property type="entry name" value="Guanylate Kinase phosphate binding domain"/>
    <property type="match status" value="1"/>
</dbReference>
<keyword evidence="8 11" id="KW-0067">ATP-binding</keyword>
<evidence type="ECO:0000256" key="11">
    <source>
        <dbReference type="HAMAP-Rule" id="MF_00328"/>
    </source>
</evidence>
<dbReference type="Proteomes" id="UP000183687">
    <property type="component" value="Unassembled WGS sequence"/>
</dbReference>
<reference evidence="13 14" key="1">
    <citation type="submission" date="2016-10" db="EMBL/GenBank/DDBJ databases">
        <authorList>
            <person name="Varghese N."/>
            <person name="Submissions S."/>
        </authorList>
    </citation>
    <scope>NUCLEOTIDE SEQUENCE [LARGE SCALE GENOMIC DNA]</scope>
    <source>
        <strain evidence="13 14">DSM 20586</strain>
    </source>
</reference>
<keyword evidence="11" id="KW-0963">Cytoplasm</keyword>
<dbReference type="EMBL" id="FNSH01000001">
    <property type="protein sequence ID" value="SEB42793.1"/>
    <property type="molecule type" value="Genomic_DNA"/>
</dbReference>
<feature type="binding site" evidence="11">
    <location>
        <begin position="12"/>
        <end position="19"/>
    </location>
    <ligand>
        <name>ATP</name>
        <dbReference type="ChEBI" id="CHEBI:30616"/>
    </ligand>
</feature>
<dbReference type="Gene3D" id="3.40.50.300">
    <property type="entry name" value="P-loop containing nucleotide triphosphate hydrolases"/>
    <property type="match status" value="1"/>
</dbReference>
<evidence type="ECO:0000313" key="13">
    <source>
        <dbReference type="EMBL" id="SEB42793.1"/>
    </source>
</evidence>
<feature type="domain" description="Guanylate kinase-like" evidence="12">
    <location>
        <begin position="5"/>
        <end position="183"/>
    </location>
</feature>
<dbReference type="Pfam" id="PF00625">
    <property type="entry name" value="Guanylate_kin"/>
    <property type="match status" value="1"/>
</dbReference>
<evidence type="ECO:0000256" key="8">
    <source>
        <dbReference type="ARBA" id="ARBA00022840"/>
    </source>
</evidence>
<dbReference type="FunFam" id="3.30.63.10:FF:000002">
    <property type="entry name" value="Guanylate kinase 1"/>
    <property type="match status" value="1"/>
</dbReference>
<evidence type="ECO:0000256" key="2">
    <source>
        <dbReference type="ARBA" id="ARBA00005790"/>
    </source>
</evidence>
<proteinExistence type="inferred from homology"/>
<dbReference type="PROSITE" id="PS00856">
    <property type="entry name" value="GUANYLATE_KINASE_1"/>
    <property type="match status" value="1"/>
</dbReference>
<dbReference type="InterPro" id="IPR008144">
    <property type="entry name" value="Guanylate_kin-like_dom"/>
</dbReference>
<evidence type="ECO:0000256" key="3">
    <source>
        <dbReference type="ARBA" id="ARBA00012961"/>
    </source>
</evidence>
<evidence type="ECO:0000256" key="9">
    <source>
        <dbReference type="ARBA" id="ARBA00030128"/>
    </source>
</evidence>
<evidence type="ECO:0000256" key="1">
    <source>
        <dbReference type="ARBA" id="ARBA00003531"/>
    </source>
</evidence>
<dbReference type="PANTHER" id="PTHR23117">
    <property type="entry name" value="GUANYLATE KINASE-RELATED"/>
    <property type="match status" value="1"/>
</dbReference>
<dbReference type="SMART" id="SM00072">
    <property type="entry name" value="GuKc"/>
    <property type="match status" value="1"/>
</dbReference>
<comment type="caution">
    <text evidence="13">The sequence shown here is derived from an EMBL/GenBank/DDBJ whole genome shotgun (WGS) entry which is preliminary data.</text>
</comment>
<evidence type="ECO:0000256" key="10">
    <source>
        <dbReference type="ARBA" id="ARBA00048594"/>
    </source>
</evidence>
<evidence type="ECO:0000256" key="4">
    <source>
        <dbReference type="ARBA" id="ARBA00016296"/>
    </source>
</evidence>
<dbReference type="GO" id="GO:0004385">
    <property type="term" value="F:GMP kinase activity"/>
    <property type="evidence" value="ECO:0007669"/>
    <property type="project" value="UniProtKB-UniRule"/>
</dbReference>